<dbReference type="Proteomes" id="UP000324091">
    <property type="component" value="Chromosome 1"/>
</dbReference>
<gene>
    <name evidence="10" type="ORF">D4764_01G0011900</name>
</gene>
<keyword evidence="11" id="KW-1185">Reference proteome</keyword>
<protein>
    <recommendedName>
        <fullName evidence="9">MARVEL domain-containing protein</fullName>
    </recommendedName>
</protein>
<evidence type="ECO:0000259" key="9">
    <source>
        <dbReference type="PROSITE" id="PS51225"/>
    </source>
</evidence>
<keyword evidence="2 7" id="KW-0812">Transmembrane</keyword>
<keyword evidence="5 7" id="KW-0472">Membrane</keyword>
<feature type="transmembrane region" description="Helical" evidence="8">
    <location>
        <begin position="12"/>
        <end position="32"/>
    </location>
</feature>
<dbReference type="EMBL" id="RHFK02000001">
    <property type="protein sequence ID" value="TWW81375.1"/>
    <property type="molecule type" value="Genomic_DNA"/>
</dbReference>
<feature type="domain" description="MARVEL" evidence="9">
    <location>
        <begin position="4"/>
        <end position="134"/>
    </location>
</feature>
<evidence type="ECO:0000313" key="11">
    <source>
        <dbReference type="Proteomes" id="UP000324091"/>
    </source>
</evidence>
<dbReference type="InterPro" id="IPR008253">
    <property type="entry name" value="Marvel"/>
</dbReference>
<evidence type="ECO:0000256" key="3">
    <source>
        <dbReference type="ARBA" id="ARBA00022737"/>
    </source>
</evidence>
<evidence type="ECO:0000256" key="4">
    <source>
        <dbReference type="ARBA" id="ARBA00022989"/>
    </source>
</evidence>
<name>A0A5C6PPI0_9TELE</name>
<keyword evidence="4 8" id="KW-1133">Transmembrane helix</keyword>
<evidence type="ECO:0000256" key="2">
    <source>
        <dbReference type="ARBA" id="ARBA00022692"/>
    </source>
</evidence>
<feature type="transmembrane region" description="Helical" evidence="8">
    <location>
        <begin position="79"/>
        <end position="101"/>
    </location>
</feature>
<organism evidence="10 11">
    <name type="scientific">Takifugu flavidus</name>
    <name type="common">sansaifugu</name>
    <dbReference type="NCBI Taxonomy" id="433684"/>
    <lineage>
        <taxon>Eukaryota</taxon>
        <taxon>Metazoa</taxon>
        <taxon>Chordata</taxon>
        <taxon>Craniata</taxon>
        <taxon>Vertebrata</taxon>
        <taxon>Euteleostomi</taxon>
        <taxon>Actinopterygii</taxon>
        <taxon>Neopterygii</taxon>
        <taxon>Teleostei</taxon>
        <taxon>Neoteleostei</taxon>
        <taxon>Acanthomorphata</taxon>
        <taxon>Eupercaria</taxon>
        <taxon>Tetraodontiformes</taxon>
        <taxon>Tetradontoidea</taxon>
        <taxon>Tetraodontidae</taxon>
        <taxon>Takifugu</taxon>
    </lineage>
</organism>
<dbReference type="PANTHER" id="PTHR17068">
    <property type="entry name" value="MYELOID-ASSOCIATED DIFFERENTIATION MARKER MYADM FAMILY MEMBER"/>
    <property type="match status" value="1"/>
</dbReference>
<comment type="caution">
    <text evidence="10">The sequence shown here is derived from an EMBL/GenBank/DDBJ whole genome shotgun (WGS) entry which is preliminary data.</text>
</comment>
<feature type="transmembrane region" description="Helical" evidence="8">
    <location>
        <begin position="107"/>
        <end position="128"/>
    </location>
</feature>
<feature type="transmembrane region" description="Helical" evidence="8">
    <location>
        <begin position="215"/>
        <end position="238"/>
    </location>
</feature>
<feature type="transmembrane region" description="Helical" evidence="8">
    <location>
        <begin position="175"/>
        <end position="208"/>
    </location>
</feature>
<reference evidence="10 11" key="1">
    <citation type="submission" date="2019-04" db="EMBL/GenBank/DDBJ databases">
        <title>Chromosome genome assembly for Takifugu flavidus.</title>
        <authorList>
            <person name="Xiao S."/>
        </authorList>
    </citation>
    <scope>NUCLEOTIDE SEQUENCE [LARGE SCALE GENOMIC DNA]</scope>
    <source>
        <strain evidence="10">HTHZ2018</strain>
        <tissue evidence="10">Muscle</tissue>
    </source>
</reference>
<dbReference type="AlphaFoldDB" id="A0A5C6PPI0"/>
<dbReference type="GO" id="GO:0016020">
    <property type="term" value="C:membrane"/>
    <property type="evidence" value="ECO:0007669"/>
    <property type="project" value="UniProtKB-SubCell"/>
</dbReference>
<dbReference type="PROSITE" id="PS51225">
    <property type="entry name" value="MARVEL"/>
    <property type="match status" value="2"/>
</dbReference>
<evidence type="ECO:0000256" key="8">
    <source>
        <dbReference type="SAM" id="Phobius"/>
    </source>
</evidence>
<sequence length="280" mass="31237">MCGPFKGIHGILRLLEIIFSTLALIIVLFRGWMVSPWGVWCEFVWFFCITVAVVLTVMEAMSWNVLLAAFLPDWADLTCGLTTVCAVTIISATIIFGIVFICSTCFGNILCLIFSLVATIVFVVDAVLRLMKLPKGYMCSIRGCLRMSEAFVACIIITATIDHLVMAEWHFRPFALILCVLLFLGCLLVTVAIIVLNLLSLLQCLLSFALKLMEFVFNIVAVLSYLLAIILWCVFAYIHNGYSPYICHSCYYADVHTVAIGAILNLILYAIDLILTFKAR</sequence>
<feature type="transmembrane region" description="Helical" evidence="8">
    <location>
        <begin position="44"/>
        <end position="67"/>
    </location>
</feature>
<feature type="domain" description="MARVEL" evidence="9">
    <location>
        <begin position="137"/>
        <end position="280"/>
    </location>
</feature>
<comment type="similarity">
    <text evidence="6">Belongs to the MAL family.</text>
</comment>
<evidence type="ECO:0000256" key="1">
    <source>
        <dbReference type="ARBA" id="ARBA00004141"/>
    </source>
</evidence>
<dbReference type="PANTHER" id="PTHR17068:SF12">
    <property type="entry name" value="MYELOID-ASSOCIATED DIFFERENTIATION MARKER-LIKE PROTEIN 2"/>
    <property type="match status" value="1"/>
</dbReference>
<keyword evidence="3" id="KW-0677">Repeat</keyword>
<comment type="subcellular location">
    <subcellularLocation>
        <location evidence="1">Membrane</location>
        <topology evidence="1">Multi-pass membrane protein</topology>
    </subcellularLocation>
</comment>
<evidence type="ECO:0000313" key="10">
    <source>
        <dbReference type="EMBL" id="TWW81375.1"/>
    </source>
</evidence>
<evidence type="ECO:0000256" key="5">
    <source>
        <dbReference type="ARBA" id="ARBA00023136"/>
    </source>
</evidence>
<evidence type="ECO:0000256" key="7">
    <source>
        <dbReference type="PROSITE-ProRule" id="PRU00581"/>
    </source>
</evidence>
<evidence type="ECO:0000256" key="6">
    <source>
        <dbReference type="ARBA" id="ARBA00034721"/>
    </source>
</evidence>
<proteinExistence type="inferred from homology"/>
<dbReference type="InterPro" id="IPR047123">
    <property type="entry name" value="MYADM-like"/>
</dbReference>
<feature type="transmembrane region" description="Helical" evidence="8">
    <location>
        <begin position="258"/>
        <end position="277"/>
    </location>
</feature>
<accession>A0A5C6PPI0</accession>